<gene>
    <name evidence="5" type="ORF">GCM10010468_70310</name>
</gene>
<dbReference type="PANTHER" id="PTHR37042">
    <property type="entry name" value="OUTER MEMBRANE PROTEIN RV1973"/>
    <property type="match status" value="1"/>
</dbReference>
<name>A0ABP6QKP1_9ACTN</name>
<feature type="compositionally biased region" description="Basic and acidic residues" evidence="3">
    <location>
        <begin position="38"/>
        <end position="49"/>
    </location>
</feature>
<keyword evidence="6" id="KW-1185">Reference proteome</keyword>
<organism evidence="5 6">
    <name type="scientific">Actinocorallia longicatena</name>
    <dbReference type="NCBI Taxonomy" id="111803"/>
    <lineage>
        <taxon>Bacteria</taxon>
        <taxon>Bacillati</taxon>
        <taxon>Actinomycetota</taxon>
        <taxon>Actinomycetes</taxon>
        <taxon>Streptosporangiales</taxon>
        <taxon>Thermomonosporaceae</taxon>
        <taxon>Actinocorallia</taxon>
    </lineage>
</organism>
<evidence type="ECO:0000256" key="3">
    <source>
        <dbReference type="SAM" id="MobiDB-lite"/>
    </source>
</evidence>
<proteinExistence type="predicted"/>
<keyword evidence="4" id="KW-1133">Transmembrane helix</keyword>
<sequence length="235" mass="25213">MSTESTTLTTDDPETEAEAKTEQPETEQPEIEQPEAEQPGKETPQERGRKVTIAIPMPGKASLGRILLVLALVAAVAAATWQWRNAERLEDEQRTSDRIVSVAGRFGQALLSYDHGDLGRARDRVLALATPDFGKTYEVAFTGTLQSTITRLQADATATVRVVYVRGGENGSAQAVVVMDSQVKSSAGTRDVTGSYLQMDLVEQKGQWKVSAVNSIGAINESLTATPSAKPSPTP</sequence>
<dbReference type="EMBL" id="BAAAUV010000029">
    <property type="protein sequence ID" value="GAA3236175.1"/>
    <property type="molecule type" value="Genomic_DNA"/>
</dbReference>
<comment type="subcellular location">
    <subcellularLocation>
        <location evidence="1">Membrane</location>
    </subcellularLocation>
</comment>
<evidence type="ECO:0008006" key="7">
    <source>
        <dbReference type="Google" id="ProtNLM"/>
    </source>
</evidence>
<keyword evidence="4" id="KW-0812">Transmembrane</keyword>
<accession>A0ABP6QKP1</accession>
<feature type="transmembrane region" description="Helical" evidence="4">
    <location>
        <begin position="66"/>
        <end position="83"/>
    </location>
</feature>
<dbReference type="Proteomes" id="UP001501237">
    <property type="component" value="Unassembled WGS sequence"/>
</dbReference>
<feature type="region of interest" description="Disordered" evidence="3">
    <location>
        <begin position="1"/>
        <end position="49"/>
    </location>
</feature>
<evidence type="ECO:0000256" key="1">
    <source>
        <dbReference type="ARBA" id="ARBA00004370"/>
    </source>
</evidence>
<protein>
    <recommendedName>
        <fullName evidence="7">Mce-associated membrane protein</fullName>
    </recommendedName>
</protein>
<keyword evidence="2 4" id="KW-0472">Membrane</keyword>
<feature type="compositionally biased region" description="Acidic residues" evidence="3">
    <location>
        <begin position="24"/>
        <end position="35"/>
    </location>
</feature>
<evidence type="ECO:0000313" key="5">
    <source>
        <dbReference type="EMBL" id="GAA3236175.1"/>
    </source>
</evidence>
<comment type="caution">
    <text evidence="5">The sequence shown here is derived from an EMBL/GenBank/DDBJ whole genome shotgun (WGS) entry which is preliminary data.</text>
</comment>
<evidence type="ECO:0000256" key="2">
    <source>
        <dbReference type="ARBA" id="ARBA00023136"/>
    </source>
</evidence>
<reference evidence="6" key="1">
    <citation type="journal article" date="2019" name="Int. J. Syst. Evol. Microbiol.">
        <title>The Global Catalogue of Microorganisms (GCM) 10K type strain sequencing project: providing services to taxonomists for standard genome sequencing and annotation.</title>
        <authorList>
            <consortium name="The Broad Institute Genomics Platform"/>
            <consortium name="The Broad Institute Genome Sequencing Center for Infectious Disease"/>
            <person name="Wu L."/>
            <person name="Ma J."/>
        </authorList>
    </citation>
    <scope>NUCLEOTIDE SEQUENCE [LARGE SCALE GENOMIC DNA]</scope>
    <source>
        <strain evidence="6">JCM 9377</strain>
    </source>
</reference>
<dbReference type="PANTHER" id="PTHR37042:SF4">
    <property type="entry name" value="OUTER MEMBRANE PROTEIN RV1973"/>
    <property type="match status" value="1"/>
</dbReference>
<evidence type="ECO:0000313" key="6">
    <source>
        <dbReference type="Proteomes" id="UP001501237"/>
    </source>
</evidence>
<feature type="compositionally biased region" description="Polar residues" evidence="3">
    <location>
        <begin position="1"/>
        <end position="10"/>
    </location>
</feature>
<evidence type="ECO:0000256" key="4">
    <source>
        <dbReference type="SAM" id="Phobius"/>
    </source>
</evidence>
<dbReference type="RefSeq" id="WP_344837236.1">
    <property type="nucleotide sequence ID" value="NZ_BAAAUV010000029.1"/>
</dbReference>